<protein>
    <submittedName>
        <fullName evidence="1">DUF1059 domain-containing protein</fullName>
    </submittedName>
</protein>
<dbReference type="AlphaFoldDB" id="A0A5P9P3H6"/>
<evidence type="ECO:0000313" key="1">
    <source>
        <dbReference type="EMBL" id="QFU82694.1"/>
    </source>
</evidence>
<evidence type="ECO:0000313" key="2">
    <source>
        <dbReference type="Proteomes" id="UP000326170"/>
    </source>
</evidence>
<dbReference type="KEGG" id="nas:GCU68_09240"/>
<name>A0A5P9P3H6_9EURY</name>
<dbReference type="EMBL" id="CP045488">
    <property type="protein sequence ID" value="QFU82694.1"/>
    <property type="molecule type" value="Genomic_DNA"/>
</dbReference>
<sequence length="229" mass="26387">MNPLSVLAQSVDPIDRIVQFEQRAPDLGRESQEHPRVFQLVERGRRERPGKRDDVSDLDLGSRRHLDREIDLLALQVAREQFGEFPRPFGVLLEFRLYRPERLDLLPLIAKIKRKKNGKQRGDAAGKHRNHRPRLHHTVLIETDGQILRVALGQSATAVCEQQLHVARATPLDMVTERYRFECRDVADCDVVVYSEFEGSIYEAARSHLKDVHGRDVTDDDVAPYIEEL</sequence>
<dbReference type="Pfam" id="PF06348">
    <property type="entry name" value="DUF1059"/>
    <property type="match status" value="1"/>
</dbReference>
<reference evidence="1 2" key="1">
    <citation type="journal article" date="2007" name="Int. J. Syst. Evol. Microbiol.">
        <title>Natronorubrum sulfidifaciens sp. nov., an extremely haloalkaliphilic archaeon isolated from Aiding salt lake in Xin-Jiang, China.</title>
        <authorList>
            <person name="Cui H.L."/>
            <person name="Tohty D."/>
            <person name="Liu H.C."/>
            <person name="Liu S.J."/>
            <person name="Oren A."/>
            <person name="Zhou P.J."/>
        </authorList>
    </citation>
    <scope>NUCLEOTIDE SEQUENCE [LARGE SCALE GENOMIC DNA]</scope>
    <source>
        <strain evidence="1 2">7-3</strain>
    </source>
</reference>
<accession>A0A5P9P3H6</accession>
<proteinExistence type="predicted"/>
<organism evidence="1 2">
    <name type="scientific">Natronorubrum aibiense</name>
    <dbReference type="NCBI Taxonomy" id="348826"/>
    <lineage>
        <taxon>Archaea</taxon>
        <taxon>Methanobacteriati</taxon>
        <taxon>Methanobacteriota</taxon>
        <taxon>Stenosarchaea group</taxon>
        <taxon>Halobacteria</taxon>
        <taxon>Halobacteriales</taxon>
        <taxon>Natrialbaceae</taxon>
        <taxon>Natronorubrum</taxon>
    </lineage>
</organism>
<dbReference type="InterPro" id="IPR009409">
    <property type="entry name" value="DUF1059"/>
</dbReference>
<dbReference type="Proteomes" id="UP000326170">
    <property type="component" value="Chromosome"/>
</dbReference>
<keyword evidence="2" id="KW-1185">Reference proteome</keyword>
<gene>
    <name evidence="1" type="ORF">GCU68_09240</name>
</gene>